<dbReference type="VEuPathDB" id="AmoebaDB:EDI_079190"/>
<dbReference type="PROSITE" id="PS50216">
    <property type="entry name" value="DHHC"/>
    <property type="match status" value="1"/>
</dbReference>
<dbReference type="InterPro" id="IPR001594">
    <property type="entry name" value="Palmitoyltrfase_DHHC"/>
</dbReference>
<protein>
    <recommendedName>
        <fullName evidence="7">Palmitoyltransferase</fullName>
        <ecNumber evidence="7">2.3.1.225</ecNumber>
    </recommendedName>
</protein>
<feature type="domain" description="Palmitoyltransferase DHHC" evidence="8">
    <location>
        <begin position="86"/>
        <end position="209"/>
    </location>
</feature>
<feature type="transmembrane region" description="Helical" evidence="7">
    <location>
        <begin position="20"/>
        <end position="40"/>
    </location>
</feature>
<dbReference type="PANTHER" id="PTHR12246">
    <property type="entry name" value="PALMITOYLTRANSFERASE ZDHHC16"/>
    <property type="match status" value="1"/>
</dbReference>
<dbReference type="Proteomes" id="UP000008076">
    <property type="component" value="Unassembled WGS sequence"/>
</dbReference>
<dbReference type="RefSeq" id="XP_001736633.1">
    <property type="nucleotide sequence ID" value="XM_001736581.1"/>
</dbReference>
<feature type="transmembrane region" description="Helical" evidence="7">
    <location>
        <begin position="129"/>
        <end position="157"/>
    </location>
</feature>
<organism evidence="10">
    <name type="scientific">Entamoeba dispar (strain ATCC PRA-260 / SAW760)</name>
    <dbReference type="NCBI Taxonomy" id="370354"/>
    <lineage>
        <taxon>Eukaryota</taxon>
        <taxon>Amoebozoa</taxon>
        <taxon>Evosea</taxon>
        <taxon>Archamoebae</taxon>
        <taxon>Mastigamoebida</taxon>
        <taxon>Entamoebidae</taxon>
        <taxon>Entamoeba</taxon>
    </lineage>
</organism>
<keyword evidence="3 7" id="KW-0812">Transmembrane</keyword>
<dbReference type="InterPro" id="IPR039859">
    <property type="entry name" value="PFA4/ZDH16/20/ERF2-like"/>
</dbReference>
<evidence type="ECO:0000256" key="3">
    <source>
        <dbReference type="ARBA" id="ARBA00022692"/>
    </source>
</evidence>
<dbReference type="AlphaFoldDB" id="B0EED2"/>
<keyword evidence="10" id="KW-1185">Reference proteome</keyword>
<comment type="domain">
    <text evidence="7">The DHHC domain is required for palmitoyltransferase activity.</text>
</comment>
<evidence type="ECO:0000256" key="2">
    <source>
        <dbReference type="ARBA" id="ARBA00022679"/>
    </source>
</evidence>
<keyword evidence="9" id="KW-0560">Oxidoreductase</keyword>
<dbReference type="GO" id="GO:0019706">
    <property type="term" value="F:protein-cysteine S-palmitoyltransferase activity"/>
    <property type="evidence" value="ECO:0007669"/>
    <property type="project" value="UniProtKB-EC"/>
</dbReference>
<feature type="transmembrane region" description="Helical" evidence="7">
    <location>
        <begin position="46"/>
        <end position="64"/>
    </location>
</feature>
<name>B0EED2_ENTDS</name>
<feature type="transmembrane region" description="Helical" evidence="7">
    <location>
        <begin position="163"/>
        <end position="188"/>
    </location>
</feature>
<evidence type="ECO:0000256" key="7">
    <source>
        <dbReference type="RuleBase" id="RU079119"/>
    </source>
</evidence>
<dbReference type="GO" id="GO:0016491">
    <property type="term" value="F:oxidoreductase activity"/>
    <property type="evidence" value="ECO:0007669"/>
    <property type="project" value="UniProtKB-KW"/>
</dbReference>
<evidence type="ECO:0000259" key="8">
    <source>
        <dbReference type="Pfam" id="PF01529"/>
    </source>
</evidence>
<keyword evidence="2 7" id="KW-0808">Transferase</keyword>
<keyword evidence="5 7" id="KW-0472">Membrane</keyword>
<evidence type="ECO:0000256" key="1">
    <source>
        <dbReference type="ARBA" id="ARBA00004141"/>
    </source>
</evidence>
<comment type="subcellular location">
    <subcellularLocation>
        <location evidence="1">Membrane</location>
        <topology evidence="1">Multi-pass membrane protein</topology>
    </subcellularLocation>
</comment>
<comment type="similarity">
    <text evidence="7">Belongs to the DHHC palmitoyltransferase family.</text>
</comment>
<evidence type="ECO:0000256" key="5">
    <source>
        <dbReference type="ARBA" id="ARBA00023136"/>
    </source>
</evidence>
<dbReference type="KEGG" id="edi:EDI_079190"/>
<evidence type="ECO:0000256" key="6">
    <source>
        <dbReference type="ARBA" id="ARBA00023315"/>
    </source>
</evidence>
<dbReference type="GeneID" id="5881638"/>
<dbReference type="EC" id="2.3.1.225" evidence="7"/>
<reference evidence="10" key="1">
    <citation type="submission" date="2007-12" db="EMBL/GenBank/DDBJ databases">
        <title>Annotation of Entamoeba dispar SAW760.</title>
        <authorList>
            <person name="Lorenzi H."/>
            <person name="Inman J."/>
            <person name="Schobel S."/>
            <person name="Amedeo P."/>
            <person name="Caler E."/>
        </authorList>
    </citation>
    <scope>NUCLEOTIDE SEQUENCE [LARGE SCALE GENOMIC DNA]</scope>
    <source>
        <strain evidence="10">ATCC PRA-260 / SAW760</strain>
    </source>
</reference>
<proteinExistence type="inferred from homology"/>
<accession>B0EED2</accession>
<evidence type="ECO:0000256" key="4">
    <source>
        <dbReference type="ARBA" id="ARBA00022989"/>
    </source>
</evidence>
<evidence type="ECO:0000313" key="9">
    <source>
        <dbReference type="EMBL" id="EDR27116.1"/>
    </source>
</evidence>
<dbReference type="Pfam" id="PF01529">
    <property type="entry name" value="DHHC"/>
    <property type="match status" value="1"/>
</dbReference>
<evidence type="ECO:0000313" key="10">
    <source>
        <dbReference type="Proteomes" id="UP000008076"/>
    </source>
</evidence>
<comment type="catalytic activity">
    <reaction evidence="7">
        <text>L-cysteinyl-[protein] + hexadecanoyl-CoA = S-hexadecanoyl-L-cysteinyl-[protein] + CoA</text>
        <dbReference type="Rhea" id="RHEA:36683"/>
        <dbReference type="Rhea" id="RHEA-COMP:10131"/>
        <dbReference type="Rhea" id="RHEA-COMP:11032"/>
        <dbReference type="ChEBI" id="CHEBI:29950"/>
        <dbReference type="ChEBI" id="CHEBI:57287"/>
        <dbReference type="ChEBI" id="CHEBI:57379"/>
        <dbReference type="ChEBI" id="CHEBI:74151"/>
        <dbReference type="EC" id="2.3.1.225"/>
    </reaction>
</comment>
<dbReference type="GO" id="GO:0016020">
    <property type="term" value="C:membrane"/>
    <property type="evidence" value="ECO:0007669"/>
    <property type="project" value="UniProtKB-SubCell"/>
</dbReference>
<gene>
    <name evidence="9" type="ORF">EDI_079190</name>
</gene>
<dbReference type="eggNOG" id="KOG1315">
    <property type="taxonomic scope" value="Eukaryota"/>
</dbReference>
<sequence length="282" mass="32882">MKFFQNIYRWDNDTKISISIVLIGFIMTLFISFVDLFTLYPQFNFSWIYLFYIVLWFLSFVCYYKCVTTSTEVPENIKMDISTYPACSKCGLGKPERAHHCSKCNSCILEMDHHCNYIGNCVGFANKKYFLLLLFYVTLMILFILLVNTPLAIYAFFYPLRNPFYHCVFRLFDLIHCILSVYGFTLIAPTAHVVVKGLFCNYTTIEFIVKGDMGWVSSSESRKKNKYDLGTLRNIQQIFGIGLLQALLPIPSNTTCNGINFETNGEYNEALENQYNEYYEDY</sequence>
<dbReference type="OMA" id="RMHLTWL"/>
<dbReference type="EMBL" id="DS548942">
    <property type="protein sequence ID" value="EDR27116.1"/>
    <property type="molecule type" value="Genomic_DNA"/>
</dbReference>
<keyword evidence="4 7" id="KW-1133">Transmembrane helix</keyword>
<keyword evidence="6 7" id="KW-0012">Acyltransferase</keyword>
<dbReference type="OrthoDB" id="9909019at2759"/>